<gene>
    <name evidence="1" type="ORF">G4223_13090</name>
</gene>
<dbReference type="Proteomes" id="UP000480684">
    <property type="component" value="Unassembled WGS sequence"/>
</dbReference>
<evidence type="ECO:0000313" key="2">
    <source>
        <dbReference type="Proteomes" id="UP000480684"/>
    </source>
</evidence>
<proteinExistence type="predicted"/>
<comment type="caution">
    <text evidence="1">The sequence shown here is derived from an EMBL/GenBank/DDBJ whole genome shotgun (WGS) entry which is preliminary data.</text>
</comment>
<name>A0A7C9UUP7_9PROT</name>
<dbReference type="EMBL" id="JAAIYP010000039">
    <property type="protein sequence ID" value="NFV81047.1"/>
    <property type="molecule type" value="Genomic_DNA"/>
</dbReference>
<accession>A0A7C9UUP7</accession>
<protein>
    <submittedName>
        <fullName evidence="1">Uncharacterized protein</fullName>
    </submittedName>
</protein>
<dbReference type="RefSeq" id="WP_163680446.1">
    <property type="nucleotide sequence ID" value="NZ_JAAIYP010000039.1"/>
</dbReference>
<keyword evidence="2" id="KW-1185">Reference proteome</keyword>
<organism evidence="1 2">
    <name type="scientific">Magnetospirillum aberrantis SpK</name>
    <dbReference type="NCBI Taxonomy" id="908842"/>
    <lineage>
        <taxon>Bacteria</taxon>
        <taxon>Pseudomonadati</taxon>
        <taxon>Pseudomonadota</taxon>
        <taxon>Alphaproteobacteria</taxon>
        <taxon>Rhodospirillales</taxon>
        <taxon>Rhodospirillaceae</taxon>
        <taxon>Magnetospirillum</taxon>
    </lineage>
</organism>
<reference evidence="1 2" key="1">
    <citation type="submission" date="2020-02" db="EMBL/GenBank/DDBJ databases">
        <authorList>
            <person name="Dziuba M."/>
            <person name="Kuznetsov B."/>
            <person name="Mardanov A."/>
            <person name="Ravin N."/>
            <person name="Grouzdev D."/>
        </authorList>
    </citation>
    <scope>NUCLEOTIDE SEQUENCE [LARGE SCALE GENOMIC DNA]</scope>
    <source>
        <strain evidence="1 2">SpK</strain>
    </source>
</reference>
<evidence type="ECO:0000313" key="1">
    <source>
        <dbReference type="EMBL" id="NFV81047.1"/>
    </source>
</evidence>
<dbReference type="AlphaFoldDB" id="A0A7C9UUP7"/>
<sequence>MKTVAAISFRDNHSVSMDVEAVNRVETTIPVQLDETLWCCELLIRSANGTVALQLLSDDPNKLRVEAQGLE</sequence>